<sequence>MAPQLNFKKVKRIAALGLNFPLRPHVFYPCPFTRTTSSVALNDWDLAQGLQDWKPGKRVERWPRARLREKEASGVSVASRREGPLCLHYQNIRNGQSRAEPRCPSLTRSGADLPAAPGRGAALSHARANTLCARITRVPRGRDSVTAGLRRGRYAARTSARRRRRIRAAMALAGTRSEGRENRGAGGRRNGKCRRRRVPARGYHGVTLCVALRERERGCSGASSDIGTVGAGPPA</sequence>
<organism evidence="2 3">
    <name type="scientific">Ophiophagus hannah</name>
    <name type="common">King cobra</name>
    <name type="synonym">Naja hannah</name>
    <dbReference type="NCBI Taxonomy" id="8665"/>
    <lineage>
        <taxon>Eukaryota</taxon>
        <taxon>Metazoa</taxon>
        <taxon>Chordata</taxon>
        <taxon>Craniata</taxon>
        <taxon>Vertebrata</taxon>
        <taxon>Euteleostomi</taxon>
        <taxon>Lepidosauria</taxon>
        <taxon>Squamata</taxon>
        <taxon>Bifurcata</taxon>
        <taxon>Unidentata</taxon>
        <taxon>Episquamata</taxon>
        <taxon>Toxicofera</taxon>
        <taxon>Serpentes</taxon>
        <taxon>Colubroidea</taxon>
        <taxon>Elapidae</taxon>
        <taxon>Elapinae</taxon>
        <taxon>Ophiophagus</taxon>
    </lineage>
</organism>
<evidence type="ECO:0000256" key="1">
    <source>
        <dbReference type="SAM" id="MobiDB-lite"/>
    </source>
</evidence>
<dbReference type="EMBL" id="AZIM01000022">
    <property type="protein sequence ID" value="ETE73897.1"/>
    <property type="molecule type" value="Genomic_DNA"/>
</dbReference>
<name>V8PJ40_OPHHA</name>
<feature type="non-terminal residue" evidence="2">
    <location>
        <position position="1"/>
    </location>
</feature>
<dbReference type="Proteomes" id="UP000018936">
    <property type="component" value="Unassembled WGS sequence"/>
</dbReference>
<feature type="region of interest" description="Disordered" evidence="1">
    <location>
        <begin position="175"/>
        <end position="194"/>
    </location>
</feature>
<reference evidence="2 3" key="1">
    <citation type="journal article" date="2013" name="Proc. Natl. Acad. Sci. U.S.A.">
        <title>The king cobra genome reveals dynamic gene evolution and adaptation in the snake venom system.</title>
        <authorList>
            <person name="Vonk F.J."/>
            <person name="Casewell N.R."/>
            <person name="Henkel C.V."/>
            <person name="Heimberg A.M."/>
            <person name="Jansen H.J."/>
            <person name="McCleary R.J."/>
            <person name="Kerkkamp H.M."/>
            <person name="Vos R.A."/>
            <person name="Guerreiro I."/>
            <person name="Calvete J.J."/>
            <person name="Wuster W."/>
            <person name="Woods A.E."/>
            <person name="Logan J.M."/>
            <person name="Harrison R.A."/>
            <person name="Castoe T.A."/>
            <person name="de Koning A.P."/>
            <person name="Pollock D.D."/>
            <person name="Yandell M."/>
            <person name="Calderon D."/>
            <person name="Renjifo C."/>
            <person name="Currier R.B."/>
            <person name="Salgado D."/>
            <person name="Pla D."/>
            <person name="Sanz L."/>
            <person name="Hyder A.S."/>
            <person name="Ribeiro J.M."/>
            <person name="Arntzen J.W."/>
            <person name="van den Thillart G.E."/>
            <person name="Boetzer M."/>
            <person name="Pirovano W."/>
            <person name="Dirks R.P."/>
            <person name="Spaink H.P."/>
            <person name="Duboule D."/>
            <person name="McGlinn E."/>
            <person name="Kini R.M."/>
            <person name="Richardson M.K."/>
        </authorList>
    </citation>
    <scope>NUCLEOTIDE SEQUENCE</scope>
    <source>
        <tissue evidence="2">Blood</tissue>
    </source>
</reference>
<protein>
    <submittedName>
        <fullName evidence="2">Uncharacterized protein</fullName>
    </submittedName>
</protein>
<evidence type="ECO:0000313" key="3">
    <source>
        <dbReference type="Proteomes" id="UP000018936"/>
    </source>
</evidence>
<gene>
    <name evidence="2" type="ORF">L345_00251</name>
</gene>
<dbReference type="AlphaFoldDB" id="V8PJ40"/>
<comment type="caution">
    <text evidence="2">The sequence shown here is derived from an EMBL/GenBank/DDBJ whole genome shotgun (WGS) entry which is preliminary data.</text>
</comment>
<keyword evidence="3" id="KW-1185">Reference proteome</keyword>
<proteinExistence type="predicted"/>
<evidence type="ECO:0000313" key="2">
    <source>
        <dbReference type="EMBL" id="ETE73897.1"/>
    </source>
</evidence>
<accession>V8PJ40</accession>